<feature type="compositionally biased region" description="Acidic residues" evidence="6">
    <location>
        <begin position="334"/>
        <end position="349"/>
    </location>
</feature>
<feature type="region of interest" description="Disordered" evidence="6">
    <location>
        <begin position="82"/>
        <end position="113"/>
    </location>
</feature>
<evidence type="ECO:0000256" key="5">
    <source>
        <dbReference type="PROSITE-ProRule" id="PRU00309"/>
    </source>
</evidence>
<comment type="caution">
    <text evidence="8">The sequence shown here is derived from an EMBL/GenBank/DDBJ whole genome shotgun (WGS) entry which is preliminary data.</text>
</comment>
<dbReference type="PANTHER" id="PTHR46600:SF11">
    <property type="entry name" value="THAP DOMAIN-CONTAINING PROTEIN 10"/>
    <property type="match status" value="1"/>
</dbReference>
<evidence type="ECO:0000256" key="2">
    <source>
        <dbReference type="ARBA" id="ARBA00022771"/>
    </source>
</evidence>
<name>A0ABD2XM97_9HYME</name>
<dbReference type="GO" id="GO:0003677">
    <property type="term" value="F:DNA binding"/>
    <property type="evidence" value="ECO:0007669"/>
    <property type="project" value="UniProtKB-UniRule"/>
</dbReference>
<evidence type="ECO:0000256" key="6">
    <source>
        <dbReference type="SAM" id="MobiDB-lite"/>
    </source>
</evidence>
<feature type="region of interest" description="Disordered" evidence="6">
    <location>
        <begin position="417"/>
        <end position="464"/>
    </location>
</feature>
<dbReference type="GO" id="GO:0008270">
    <property type="term" value="F:zinc ion binding"/>
    <property type="evidence" value="ECO:0007669"/>
    <property type="project" value="UniProtKB-KW"/>
</dbReference>
<keyword evidence="4 5" id="KW-0238">DNA-binding</keyword>
<evidence type="ECO:0000313" key="9">
    <source>
        <dbReference type="Proteomes" id="UP001627154"/>
    </source>
</evidence>
<feature type="region of interest" description="Disordered" evidence="6">
    <location>
        <begin position="326"/>
        <end position="367"/>
    </location>
</feature>
<accession>A0ABD2XM97</accession>
<evidence type="ECO:0000256" key="3">
    <source>
        <dbReference type="ARBA" id="ARBA00022833"/>
    </source>
</evidence>
<dbReference type="PROSITE" id="PS50950">
    <property type="entry name" value="ZF_THAP"/>
    <property type="match status" value="1"/>
</dbReference>
<dbReference type="SMART" id="SM00980">
    <property type="entry name" value="THAP"/>
    <property type="match status" value="1"/>
</dbReference>
<sequence>MSKKGGYYCAFKNCRGLSRRDKRSFFRFPKDPERSKQWVRACNRNDLLEKTPIELFNSYRVCAKHFTDSMFLNDLRNRLQPNSVPTHFSQQQPDQIQQVGNNNETTNSQQQQQQQQPIVVAGTTAATTQLVTCTTATANNDFDIVDEAQIQLADCSHDSVAKILSNCVFQKISADEFFKATGICIKEPSSSSEPTNHNIRATTNDDSTTAVEDYLRSSSGNGDCSLSTADHVYSSTTTAANCSEPQLTNAVDSSSSCYGIKDILVDPSSSSFSIEGLSYQDLMGCSSLQPLSSLIAPIEICGNDDDDDDLRSFSMSRVVGLDDVDRLPDTILEGQEDDEEAEDRDEDSSSELSNSLESFQPSSSSLQTSVVVDDVVDVVAAACLEAASTASSSSSSNASQGNKSTGEACTQTNAYHLLPSDNNKLDKVSQTENDDDNDKKEPSSPSFHEQTSSRSGRGSGIVSRDRANKRKLKRILQVKRCEIKSLKSKLLKQNLVELMEHVTLEQYKSLTERFFPKETSDFIKTQAQLFDQEKISQDKQYSLEFKKQCLALFLTGPRTYKNLQKIFCLPAVHDLQTLKF</sequence>
<evidence type="ECO:0000256" key="4">
    <source>
        <dbReference type="ARBA" id="ARBA00023125"/>
    </source>
</evidence>
<dbReference type="Proteomes" id="UP001627154">
    <property type="component" value="Unassembled WGS sequence"/>
</dbReference>
<dbReference type="PANTHER" id="PTHR46600">
    <property type="entry name" value="THAP DOMAIN-CONTAINING"/>
    <property type="match status" value="1"/>
</dbReference>
<dbReference type="InterPro" id="IPR038441">
    <property type="entry name" value="THAP_Znf_sf"/>
</dbReference>
<feature type="compositionally biased region" description="Low complexity" evidence="6">
    <location>
        <begin position="452"/>
        <end position="462"/>
    </location>
</feature>
<protein>
    <recommendedName>
        <fullName evidence="7">THAP-type domain-containing protein</fullName>
    </recommendedName>
</protein>
<dbReference type="SUPFAM" id="SSF57716">
    <property type="entry name" value="Glucocorticoid receptor-like (DNA-binding domain)"/>
    <property type="match status" value="1"/>
</dbReference>
<evidence type="ECO:0000256" key="1">
    <source>
        <dbReference type="ARBA" id="ARBA00022723"/>
    </source>
</evidence>
<dbReference type="Pfam" id="PF05485">
    <property type="entry name" value="THAP"/>
    <property type="match status" value="1"/>
</dbReference>
<evidence type="ECO:0000259" key="7">
    <source>
        <dbReference type="PROSITE" id="PS50950"/>
    </source>
</evidence>
<feature type="compositionally biased region" description="Low complexity" evidence="6">
    <location>
        <begin position="350"/>
        <end position="367"/>
    </location>
</feature>
<feature type="compositionally biased region" description="Polar residues" evidence="6">
    <location>
        <begin position="82"/>
        <end position="108"/>
    </location>
</feature>
<feature type="domain" description="THAP-type" evidence="7">
    <location>
        <begin position="1"/>
        <end position="88"/>
    </location>
</feature>
<dbReference type="InterPro" id="IPR006612">
    <property type="entry name" value="THAP_Znf"/>
</dbReference>
<keyword evidence="9" id="KW-1185">Reference proteome</keyword>
<dbReference type="EMBL" id="JBJJXI010000019">
    <property type="protein sequence ID" value="KAL3406300.1"/>
    <property type="molecule type" value="Genomic_DNA"/>
</dbReference>
<reference evidence="8 9" key="1">
    <citation type="journal article" date="2024" name="bioRxiv">
        <title>A reference genome for Trichogramma kaykai: A tiny desert-dwelling parasitoid wasp with competing sex-ratio distorters.</title>
        <authorList>
            <person name="Culotta J."/>
            <person name="Lindsey A.R."/>
        </authorList>
    </citation>
    <scope>NUCLEOTIDE SEQUENCE [LARGE SCALE GENOMIC DNA]</scope>
    <source>
        <strain evidence="8 9">KSX58</strain>
    </source>
</reference>
<keyword evidence="1" id="KW-0479">Metal-binding</keyword>
<organism evidence="8 9">
    <name type="scientific">Trichogramma kaykai</name>
    <dbReference type="NCBI Taxonomy" id="54128"/>
    <lineage>
        <taxon>Eukaryota</taxon>
        <taxon>Metazoa</taxon>
        <taxon>Ecdysozoa</taxon>
        <taxon>Arthropoda</taxon>
        <taxon>Hexapoda</taxon>
        <taxon>Insecta</taxon>
        <taxon>Pterygota</taxon>
        <taxon>Neoptera</taxon>
        <taxon>Endopterygota</taxon>
        <taxon>Hymenoptera</taxon>
        <taxon>Apocrita</taxon>
        <taxon>Proctotrupomorpha</taxon>
        <taxon>Chalcidoidea</taxon>
        <taxon>Trichogrammatidae</taxon>
        <taxon>Trichogramma</taxon>
    </lineage>
</organism>
<keyword evidence="3" id="KW-0862">Zinc</keyword>
<dbReference type="AlphaFoldDB" id="A0ABD2XM97"/>
<gene>
    <name evidence="8" type="ORF">TKK_001646</name>
</gene>
<evidence type="ECO:0000313" key="8">
    <source>
        <dbReference type="EMBL" id="KAL3406300.1"/>
    </source>
</evidence>
<proteinExistence type="predicted"/>
<dbReference type="SMART" id="SM00692">
    <property type="entry name" value="DM3"/>
    <property type="match status" value="1"/>
</dbReference>
<dbReference type="InterPro" id="IPR026516">
    <property type="entry name" value="THAP1/10"/>
</dbReference>
<keyword evidence="2 5" id="KW-0863">Zinc-finger</keyword>
<dbReference type="Gene3D" id="6.20.210.20">
    <property type="entry name" value="THAP domain"/>
    <property type="match status" value="1"/>
</dbReference>